<dbReference type="AlphaFoldDB" id="A0A162AKM2"/>
<dbReference type="GO" id="GO:0006189">
    <property type="term" value="P:'de novo' IMP biosynthetic process"/>
    <property type="evidence" value="ECO:0007669"/>
    <property type="project" value="UniProtKB-UniRule"/>
</dbReference>
<sequence>MNVLVIGSGGREHALAFKAAQNPSVKTVFVAPGNAGTALEPKLENVSIGVEDLDALVAFAKENKVELTIVGPEAPLVIGVVDRFRSEGLAIFGPTQAAAQLEGSKSFTKDFLARHQIPTAAYQTFTEIEPAIAYVKEQGAPIVVKADGLAAGKGVIVAMTEAEAEEAIRDMLAGNAFGEAGSRVVIEEFLEGEEASFIVMVDGKNVLPFATSQDHKRAYNGDQGPNTGGMGAYSPAPVVTKDIHDRIMNEVIYPTVEGMAAEGHPYTGFLYAGLMITADGTPKVIEYNCRFGDPETQPIMLRLQSDLVSLIEAANRQELDQTEIQFDPRAAVGVVLAAKGYPASYPKGDAISGLQVNYSEGEKVFHAGTKQQGDDVVTAGGRVLCATALGHTVTEAQKRAYALVKDINWDGVEYRTDIAYRAIAREQ</sequence>
<dbReference type="PANTHER" id="PTHR43472:SF1">
    <property type="entry name" value="PHOSPHORIBOSYLAMINE--GLYCINE LIGASE, CHLOROPLASTIC"/>
    <property type="match status" value="1"/>
</dbReference>
<evidence type="ECO:0000256" key="11">
    <source>
        <dbReference type="ARBA" id="ARBA00022842"/>
    </source>
</evidence>
<dbReference type="UniPathway" id="UPA00074">
    <property type="reaction ID" value="UER00125"/>
</dbReference>
<evidence type="ECO:0000256" key="4">
    <source>
        <dbReference type="ARBA" id="ARBA00013255"/>
    </source>
</evidence>
<dbReference type="HAMAP" id="MF_00138">
    <property type="entry name" value="GARS"/>
    <property type="match status" value="1"/>
</dbReference>
<reference evidence="20 21" key="1">
    <citation type="submission" date="2013-07" db="EMBL/GenBank/DDBJ databases">
        <title>Comparative Genomic and Metabolomic Analysis of Twelve Strains of Pseudoalteromonas luteoviolacea.</title>
        <authorList>
            <person name="Vynne N.G."/>
            <person name="Mansson M."/>
            <person name="Gram L."/>
        </authorList>
    </citation>
    <scope>NUCLEOTIDE SEQUENCE [LARGE SCALE GENOMIC DNA]</scope>
    <source>
        <strain evidence="20 21">H33</strain>
    </source>
</reference>
<dbReference type="SUPFAM" id="SSF56059">
    <property type="entry name" value="Glutathione synthetase ATP-binding domain-like"/>
    <property type="match status" value="1"/>
</dbReference>
<evidence type="ECO:0000256" key="1">
    <source>
        <dbReference type="ARBA" id="ARBA00001936"/>
    </source>
</evidence>
<dbReference type="SUPFAM" id="SSF51246">
    <property type="entry name" value="Rudiment single hybrid motif"/>
    <property type="match status" value="1"/>
</dbReference>
<dbReference type="EC" id="6.3.4.13" evidence="4 17"/>
<evidence type="ECO:0000313" key="20">
    <source>
        <dbReference type="EMBL" id="KZN51488.1"/>
    </source>
</evidence>
<dbReference type="InterPro" id="IPR011054">
    <property type="entry name" value="Rudment_hybrid_motif"/>
</dbReference>
<dbReference type="OrthoDB" id="9807240at2"/>
<dbReference type="Gene3D" id="3.30.470.20">
    <property type="entry name" value="ATP-grasp fold, B domain"/>
    <property type="match status" value="1"/>
</dbReference>
<evidence type="ECO:0000256" key="3">
    <source>
        <dbReference type="ARBA" id="ARBA00005174"/>
    </source>
</evidence>
<dbReference type="Pfam" id="PF01071">
    <property type="entry name" value="GARS_A"/>
    <property type="match status" value="1"/>
</dbReference>
<comment type="similarity">
    <text evidence="13 17">Belongs to the GARS family.</text>
</comment>
<dbReference type="RefSeq" id="WP_063361523.1">
    <property type="nucleotide sequence ID" value="NZ_AUXZ01000068.1"/>
</dbReference>
<dbReference type="SMART" id="SM01209">
    <property type="entry name" value="GARS_A"/>
    <property type="match status" value="1"/>
</dbReference>
<keyword evidence="7" id="KW-0479">Metal-binding</keyword>
<dbReference type="InterPro" id="IPR020561">
    <property type="entry name" value="PRibGlycinamid_synth_ATP-grasp"/>
</dbReference>
<evidence type="ECO:0000256" key="14">
    <source>
        <dbReference type="ARBA" id="ARBA00042242"/>
    </source>
</evidence>
<gene>
    <name evidence="17" type="primary">purD</name>
    <name evidence="20" type="ORF">N476_13955</name>
</gene>
<dbReference type="GO" id="GO:0046872">
    <property type="term" value="F:metal ion binding"/>
    <property type="evidence" value="ECO:0007669"/>
    <property type="project" value="UniProtKB-KW"/>
</dbReference>
<accession>A0A162AKM2</accession>
<comment type="catalytic activity">
    <reaction evidence="17">
        <text>5-phospho-beta-D-ribosylamine + glycine + ATP = N(1)-(5-phospho-beta-D-ribosyl)glycinamide + ADP + phosphate + H(+)</text>
        <dbReference type="Rhea" id="RHEA:17453"/>
        <dbReference type="ChEBI" id="CHEBI:15378"/>
        <dbReference type="ChEBI" id="CHEBI:30616"/>
        <dbReference type="ChEBI" id="CHEBI:43474"/>
        <dbReference type="ChEBI" id="CHEBI:57305"/>
        <dbReference type="ChEBI" id="CHEBI:58681"/>
        <dbReference type="ChEBI" id="CHEBI:143788"/>
        <dbReference type="ChEBI" id="CHEBI:456216"/>
        <dbReference type="EC" id="6.3.4.13"/>
    </reaction>
</comment>
<keyword evidence="12" id="KW-0464">Manganese</keyword>
<keyword evidence="6 17" id="KW-0436">Ligase</keyword>
<protein>
    <recommendedName>
        <fullName evidence="5 17">Phosphoribosylamine--glycine ligase</fullName>
        <ecNumber evidence="4 17">6.3.4.13</ecNumber>
    </recommendedName>
    <alternativeName>
        <fullName evidence="16 17">GARS</fullName>
    </alternativeName>
    <alternativeName>
        <fullName evidence="14 17">Glycinamide ribonucleotide synthetase</fullName>
    </alternativeName>
    <alternativeName>
        <fullName evidence="15 17">Phosphoribosylglycinamide synthetase</fullName>
    </alternativeName>
</protein>
<evidence type="ECO:0000256" key="13">
    <source>
        <dbReference type="ARBA" id="ARBA00038345"/>
    </source>
</evidence>
<keyword evidence="10 18" id="KW-0067">ATP-binding</keyword>
<evidence type="ECO:0000256" key="5">
    <source>
        <dbReference type="ARBA" id="ARBA00020605"/>
    </source>
</evidence>
<evidence type="ECO:0000256" key="12">
    <source>
        <dbReference type="ARBA" id="ARBA00023211"/>
    </source>
</evidence>
<feature type="domain" description="ATP-grasp" evidence="19">
    <location>
        <begin position="109"/>
        <end position="316"/>
    </location>
</feature>
<dbReference type="InterPro" id="IPR037123">
    <property type="entry name" value="PRibGlycinamide_synth_C_sf"/>
</dbReference>
<evidence type="ECO:0000256" key="18">
    <source>
        <dbReference type="PROSITE-ProRule" id="PRU00409"/>
    </source>
</evidence>
<evidence type="ECO:0000256" key="9">
    <source>
        <dbReference type="ARBA" id="ARBA00022755"/>
    </source>
</evidence>
<comment type="cofactor">
    <cofactor evidence="1">
        <name>Mn(2+)</name>
        <dbReference type="ChEBI" id="CHEBI:29035"/>
    </cofactor>
</comment>
<dbReference type="EMBL" id="AUXZ01000068">
    <property type="protein sequence ID" value="KZN51488.1"/>
    <property type="molecule type" value="Genomic_DNA"/>
</dbReference>
<dbReference type="FunFam" id="3.30.470.20:FF:000031">
    <property type="entry name" value="Phosphoribosylamine--glycine ligase"/>
    <property type="match status" value="1"/>
</dbReference>
<comment type="pathway">
    <text evidence="3 17">Purine metabolism; IMP biosynthesis via de novo pathway; N(1)-(5-phospho-D-ribosyl)glycinamide from 5-phospho-alpha-D-ribose 1-diphosphate: step 2/2.</text>
</comment>
<evidence type="ECO:0000256" key="16">
    <source>
        <dbReference type="ARBA" id="ARBA00079592"/>
    </source>
</evidence>
<dbReference type="InterPro" id="IPR016185">
    <property type="entry name" value="PreATP-grasp_dom_sf"/>
</dbReference>
<organism evidence="20 21">
    <name type="scientific">Pseudoalteromonas luteoviolacea H33</name>
    <dbReference type="NCBI Taxonomy" id="1365251"/>
    <lineage>
        <taxon>Bacteria</taxon>
        <taxon>Pseudomonadati</taxon>
        <taxon>Pseudomonadota</taxon>
        <taxon>Gammaproteobacteria</taxon>
        <taxon>Alteromonadales</taxon>
        <taxon>Pseudoalteromonadaceae</taxon>
        <taxon>Pseudoalteromonas</taxon>
    </lineage>
</organism>
<dbReference type="Gene3D" id="3.40.50.20">
    <property type="match status" value="1"/>
</dbReference>
<dbReference type="Pfam" id="PF02844">
    <property type="entry name" value="GARS_N"/>
    <property type="match status" value="1"/>
</dbReference>
<dbReference type="PROSITE" id="PS00184">
    <property type="entry name" value="GARS"/>
    <property type="match status" value="1"/>
</dbReference>
<proteinExistence type="inferred from homology"/>
<comment type="caution">
    <text evidence="20">The sequence shown here is derived from an EMBL/GenBank/DDBJ whole genome shotgun (WGS) entry which is preliminary data.</text>
</comment>
<dbReference type="Proteomes" id="UP000076503">
    <property type="component" value="Unassembled WGS sequence"/>
</dbReference>
<dbReference type="InterPro" id="IPR020560">
    <property type="entry name" value="PRibGlycinamide_synth_C-dom"/>
</dbReference>
<evidence type="ECO:0000256" key="8">
    <source>
        <dbReference type="ARBA" id="ARBA00022741"/>
    </source>
</evidence>
<evidence type="ECO:0000256" key="6">
    <source>
        <dbReference type="ARBA" id="ARBA00022598"/>
    </source>
</evidence>
<dbReference type="PANTHER" id="PTHR43472">
    <property type="entry name" value="PHOSPHORIBOSYLAMINE--GLYCINE LIGASE"/>
    <property type="match status" value="1"/>
</dbReference>
<dbReference type="SUPFAM" id="SSF52440">
    <property type="entry name" value="PreATP-grasp domain"/>
    <property type="match status" value="1"/>
</dbReference>
<dbReference type="InterPro" id="IPR020559">
    <property type="entry name" value="PRibGlycinamide_synth_CS"/>
</dbReference>
<dbReference type="GO" id="GO:0005524">
    <property type="term" value="F:ATP binding"/>
    <property type="evidence" value="ECO:0007669"/>
    <property type="project" value="UniProtKB-UniRule"/>
</dbReference>
<dbReference type="InterPro" id="IPR000115">
    <property type="entry name" value="PRibGlycinamide_synth"/>
</dbReference>
<dbReference type="PATRIC" id="fig|1365251.3.peg.2002"/>
<name>A0A162AKM2_9GAMM</name>
<dbReference type="Gene3D" id="3.90.600.10">
    <property type="entry name" value="Phosphoribosylglycinamide synthetase, C-terminal domain"/>
    <property type="match status" value="1"/>
</dbReference>
<dbReference type="GO" id="GO:0009113">
    <property type="term" value="P:purine nucleobase biosynthetic process"/>
    <property type="evidence" value="ECO:0007669"/>
    <property type="project" value="InterPro"/>
</dbReference>
<evidence type="ECO:0000256" key="7">
    <source>
        <dbReference type="ARBA" id="ARBA00022723"/>
    </source>
</evidence>
<dbReference type="SMART" id="SM01210">
    <property type="entry name" value="GARS_C"/>
    <property type="match status" value="1"/>
</dbReference>
<dbReference type="PROSITE" id="PS50975">
    <property type="entry name" value="ATP_GRASP"/>
    <property type="match status" value="1"/>
</dbReference>
<evidence type="ECO:0000256" key="10">
    <source>
        <dbReference type="ARBA" id="ARBA00022840"/>
    </source>
</evidence>
<dbReference type="FunFam" id="3.30.1490.20:FF:000006">
    <property type="entry name" value="phosphoribosylamine--glycine ligase, chloroplastic-like"/>
    <property type="match status" value="1"/>
</dbReference>
<evidence type="ECO:0000256" key="15">
    <source>
        <dbReference type="ARBA" id="ARBA00042864"/>
    </source>
</evidence>
<dbReference type="InterPro" id="IPR020562">
    <property type="entry name" value="PRibGlycinamide_synth_N"/>
</dbReference>
<keyword evidence="9 17" id="KW-0658">Purine biosynthesis</keyword>
<dbReference type="FunFam" id="3.40.50.20:FF:000006">
    <property type="entry name" value="Phosphoribosylamine--glycine ligase, chloroplastic"/>
    <property type="match status" value="1"/>
</dbReference>
<evidence type="ECO:0000256" key="2">
    <source>
        <dbReference type="ARBA" id="ARBA00001946"/>
    </source>
</evidence>
<dbReference type="InterPro" id="IPR013815">
    <property type="entry name" value="ATP_grasp_subdomain_1"/>
</dbReference>
<dbReference type="GO" id="GO:0004637">
    <property type="term" value="F:phosphoribosylamine-glycine ligase activity"/>
    <property type="evidence" value="ECO:0007669"/>
    <property type="project" value="UniProtKB-UniRule"/>
</dbReference>
<dbReference type="FunFam" id="3.90.600.10:FF:000001">
    <property type="entry name" value="Trifunctional purine biosynthetic protein adenosine-3"/>
    <property type="match status" value="1"/>
</dbReference>
<evidence type="ECO:0000313" key="21">
    <source>
        <dbReference type="Proteomes" id="UP000076503"/>
    </source>
</evidence>
<keyword evidence="11" id="KW-0460">Magnesium</keyword>
<comment type="cofactor">
    <cofactor evidence="2">
        <name>Mg(2+)</name>
        <dbReference type="ChEBI" id="CHEBI:18420"/>
    </cofactor>
</comment>
<evidence type="ECO:0000256" key="17">
    <source>
        <dbReference type="HAMAP-Rule" id="MF_00138"/>
    </source>
</evidence>
<dbReference type="NCBIfam" id="TIGR00877">
    <property type="entry name" value="purD"/>
    <property type="match status" value="1"/>
</dbReference>
<dbReference type="InterPro" id="IPR011761">
    <property type="entry name" value="ATP-grasp"/>
</dbReference>
<dbReference type="Gene3D" id="3.30.1490.20">
    <property type="entry name" value="ATP-grasp fold, A domain"/>
    <property type="match status" value="1"/>
</dbReference>
<dbReference type="Pfam" id="PF02843">
    <property type="entry name" value="GARS_C"/>
    <property type="match status" value="1"/>
</dbReference>
<evidence type="ECO:0000259" key="19">
    <source>
        <dbReference type="PROSITE" id="PS50975"/>
    </source>
</evidence>
<keyword evidence="8 18" id="KW-0547">Nucleotide-binding</keyword>